<dbReference type="GO" id="GO:0050560">
    <property type="term" value="F:aspartate-tRNA(Asn) ligase activity"/>
    <property type="evidence" value="ECO:0007669"/>
    <property type="project" value="UniProtKB-EC"/>
</dbReference>
<comment type="catalytic activity">
    <reaction evidence="7">
        <text>tRNA(Asx) + L-aspartate + ATP = L-aspartyl-tRNA(Asx) + AMP + diphosphate</text>
        <dbReference type="Rhea" id="RHEA:18349"/>
        <dbReference type="Rhea" id="RHEA-COMP:9710"/>
        <dbReference type="Rhea" id="RHEA-COMP:9711"/>
        <dbReference type="ChEBI" id="CHEBI:29991"/>
        <dbReference type="ChEBI" id="CHEBI:30616"/>
        <dbReference type="ChEBI" id="CHEBI:33019"/>
        <dbReference type="ChEBI" id="CHEBI:78442"/>
        <dbReference type="ChEBI" id="CHEBI:78516"/>
        <dbReference type="ChEBI" id="CHEBI:456215"/>
        <dbReference type="EC" id="6.1.1.23"/>
    </reaction>
</comment>
<feature type="binding site" evidence="7">
    <location>
        <position position="467"/>
    </location>
    <ligand>
        <name>L-aspartate</name>
        <dbReference type="ChEBI" id="CHEBI:29991"/>
    </ligand>
</feature>
<evidence type="ECO:0000256" key="5">
    <source>
        <dbReference type="ARBA" id="ARBA00022917"/>
    </source>
</evidence>
<dbReference type="PROSITE" id="PS50862">
    <property type="entry name" value="AA_TRNA_LIGASE_II"/>
    <property type="match status" value="1"/>
</dbReference>
<dbReference type="InterPro" id="IPR029351">
    <property type="entry name" value="GAD_dom"/>
</dbReference>
<keyword evidence="5 7" id="KW-0648">Protein biosynthesis</keyword>
<evidence type="ECO:0000256" key="6">
    <source>
        <dbReference type="ARBA" id="ARBA00023146"/>
    </source>
</evidence>
<feature type="domain" description="Aminoacyl-transfer RNA synthetases class-II family profile" evidence="8">
    <location>
        <begin position="161"/>
        <end position="574"/>
    </location>
</feature>
<dbReference type="EC" id="6.1.1.23" evidence="7"/>
<organism evidence="9">
    <name type="scientific">Thermodesulforhabdus norvegica</name>
    <dbReference type="NCBI Taxonomy" id="39841"/>
    <lineage>
        <taxon>Bacteria</taxon>
        <taxon>Pseudomonadati</taxon>
        <taxon>Thermodesulfobacteriota</taxon>
        <taxon>Syntrophobacteria</taxon>
        <taxon>Syntrophobacterales</taxon>
        <taxon>Thermodesulforhabdaceae</taxon>
        <taxon>Thermodesulforhabdus</taxon>
    </lineage>
</organism>
<evidence type="ECO:0000256" key="4">
    <source>
        <dbReference type="ARBA" id="ARBA00022840"/>
    </source>
</evidence>
<dbReference type="SUPFAM" id="SSF55261">
    <property type="entry name" value="GAD domain-like"/>
    <property type="match status" value="1"/>
</dbReference>
<dbReference type="GO" id="GO:0003676">
    <property type="term" value="F:nucleic acid binding"/>
    <property type="evidence" value="ECO:0007669"/>
    <property type="project" value="InterPro"/>
</dbReference>
<dbReference type="AlphaFoldDB" id="A0A7C0WTL3"/>
<feature type="site" description="Important for tRNA non-discrimination" evidence="7">
    <location>
        <position position="50"/>
    </location>
</feature>
<evidence type="ECO:0000313" key="9">
    <source>
        <dbReference type="EMBL" id="HDL90333.1"/>
    </source>
</evidence>
<dbReference type="GO" id="GO:0005524">
    <property type="term" value="F:ATP binding"/>
    <property type="evidence" value="ECO:0007669"/>
    <property type="project" value="UniProtKB-UniRule"/>
</dbReference>
<gene>
    <name evidence="7 9" type="primary">aspS</name>
    <name evidence="9" type="ORF">ENG14_05460</name>
</gene>
<feature type="binding site" evidence="7">
    <location>
        <position position="508"/>
    </location>
    <ligand>
        <name>L-aspartate</name>
        <dbReference type="ChEBI" id="CHEBI:29991"/>
    </ligand>
</feature>
<dbReference type="SUPFAM" id="SSF55681">
    <property type="entry name" value="Class II aaRS and biotin synthetases"/>
    <property type="match status" value="1"/>
</dbReference>
<dbReference type="GO" id="GO:0004815">
    <property type="term" value="F:aspartate-tRNA ligase activity"/>
    <property type="evidence" value="ECO:0007669"/>
    <property type="project" value="UniProtKB-UniRule"/>
</dbReference>
<dbReference type="InterPro" id="IPR006195">
    <property type="entry name" value="aa-tRNA-synth_II"/>
</dbReference>
<evidence type="ECO:0000256" key="1">
    <source>
        <dbReference type="ARBA" id="ARBA00006303"/>
    </source>
</evidence>
<feature type="binding site" evidence="7">
    <location>
        <position position="194"/>
    </location>
    <ligand>
        <name>L-aspartate</name>
        <dbReference type="ChEBI" id="CHEBI:29991"/>
    </ligand>
</feature>
<proteinExistence type="inferred from homology"/>
<comment type="subunit">
    <text evidence="7">Homodimer.</text>
</comment>
<comment type="function">
    <text evidence="7">Aspartyl-tRNA synthetase with relaxed tRNA specificity since it is able to aspartylate not only its cognate tRNA(Asp) but also tRNA(Asn). Reaction proceeds in two steps: L-aspartate is first activated by ATP to form Asp-AMP and then transferred to the acceptor end of tRNA(Asp/Asn).</text>
</comment>
<comment type="caution">
    <text evidence="9">The sequence shown here is derived from an EMBL/GenBank/DDBJ whole genome shotgun (WGS) entry which is preliminary data.</text>
</comment>
<dbReference type="GO" id="GO:0005737">
    <property type="term" value="C:cytoplasm"/>
    <property type="evidence" value="ECO:0007669"/>
    <property type="project" value="UniProtKB-SubCell"/>
</dbReference>
<dbReference type="Gene3D" id="2.40.50.140">
    <property type="entry name" value="Nucleic acid-binding proteins"/>
    <property type="match status" value="1"/>
</dbReference>
<comment type="similarity">
    <text evidence="1 7">Belongs to the class-II aminoacyl-tRNA synthetase family. Type 1 subfamily.</text>
</comment>
<dbReference type="Proteomes" id="UP000886355">
    <property type="component" value="Unassembled WGS sequence"/>
</dbReference>
<dbReference type="InterPro" id="IPR002312">
    <property type="entry name" value="Asp/Asn-tRNA-synth_IIb"/>
</dbReference>
<feature type="binding site" evidence="7">
    <location>
        <position position="240"/>
    </location>
    <ligand>
        <name>L-aspartate</name>
        <dbReference type="ChEBI" id="CHEBI:29991"/>
    </ligand>
</feature>
<dbReference type="InterPro" id="IPR047090">
    <property type="entry name" value="AspRS_core"/>
</dbReference>
<reference evidence="9" key="1">
    <citation type="journal article" date="2020" name="mSystems">
        <title>Genome- and Community-Level Interaction Insights into Carbon Utilization and Element Cycling Functions of Hydrothermarchaeota in Hydrothermal Sediment.</title>
        <authorList>
            <person name="Zhou Z."/>
            <person name="Liu Y."/>
            <person name="Xu W."/>
            <person name="Pan J."/>
            <person name="Luo Z.H."/>
            <person name="Li M."/>
        </authorList>
    </citation>
    <scope>NUCLEOTIDE SEQUENCE [LARGE SCALE GENOMIC DNA]</scope>
    <source>
        <strain evidence="9">HyVt-19</strain>
    </source>
</reference>
<feature type="binding site" evidence="7">
    <location>
        <position position="501"/>
    </location>
    <ligand>
        <name>ATP</name>
        <dbReference type="ChEBI" id="CHEBI:30616"/>
    </ligand>
</feature>
<dbReference type="NCBIfam" id="TIGR00459">
    <property type="entry name" value="aspS_bact"/>
    <property type="match status" value="1"/>
</dbReference>
<evidence type="ECO:0000256" key="2">
    <source>
        <dbReference type="ARBA" id="ARBA00022598"/>
    </source>
</evidence>
<dbReference type="PANTHER" id="PTHR22594">
    <property type="entry name" value="ASPARTYL/LYSYL-TRNA SYNTHETASE"/>
    <property type="match status" value="1"/>
</dbReference>
<sequence length="606" mass="69478">MLKEQTERDLSISLDFLGNWKRTHNCNELRLSDVGTDVILMGWVQRRRDHGGLIFVDLRDREGITQVVFDPQHNAEAHRRAHHLRSEYVIAVAGKVRPRPEGMTNPKLATGEVEVIVHELRILNTSKTPPFLVEDRAQVGENVRLQYRYIDLRRPFMLRNIRFRHEALQLTRRFFAQHGFIEVETPVLTKSTPEGARDYLVPSRMYPGKFYSLPQSPQLFKQLLMMAGLERYFQIVKCFRDEDLRADRQPEFTQLDVEMSFVEENDVMGIIEDWIATLFRELLDVELEIPLKRMSYSEAMERYGTDRPDLRYGLELTDVSDIVGKTEFKVFRQAVENGGMVKCLRFPGGVKLSRKELDDLIAFVQGFGAKGMAWIKIQPGQWQSPIVKFLGEGAQNALAERLNVETGDILFFVADQQDVVNEALGNLRIHLAEKEGLAANSKFRFLWITHFPLFEWSQEEKRLVAVHHPFTSPIESEINLLDTEPEKVHSRAYDLVLNGVEIGGGSIRIHRKDVQEKVFRALGIDEEEAQGKFGFLLDALQYGAPPHGGIAFGFDRLLMLMLGVPSIRDVIAFPKTQKATCPLTGAPSEPEVQQLLELRIRIETEE</sequence>
<dbReference type="InterPro" id="IPR012340">
    <property type="entry name" value="NA-bd_OB-fold"/>
</dbReference>
<keyword evidence="2 7" id="KW-0436">Ligase</keyword>
<dbReference type="InterPro" id="IPR004524">
    <property type="entry name" value="Asp-tRNA-ligase_1"/>
</dbReference>
<comment type="subcellular location">
    <subcellularLocation>
        <location evidence="7">Cytoplasm</location>
    </subcellularLocation>
</comment>
<dbReference type="InterPro" id="IPR004365">
    <property type="entry name" value="NA-bd_OB_tRNA"/>
</dbReference>
<keyword evidence="3 7" id="KW-0547">Nucleotide-binding</keyword>
<dbReference type="CDD" id="cd04317">
    <property type="entry name" value="EcAspRS_like_N"/>
    <property type="match status" value="1"/>
</dbReference>
<feature type="binding site" evidence="7">
    <location>
        <begin position="240"/>
        <end position="242"/>
    </location>
    <ligand>
        <name>ATP</name>
        <dbReference type="ChEBI" id="CHEBI:30616"/>
    </ligand>
</feature>
<dbReference type="EMBL" id="DQZW01000256">
    <property type="protein sequence ID" value="HDL90333.1"/>
    <property type="molecule type" value="Genomic_DNA"/>
</dbReference>
<dbReference type="Pfam" id="PF01336">
    <property type="entry name" value="tRNA_anti-codon"/>
    <property type="match status" value="1"/>
</dbReference>
<dbReference type="Gene3D" id="3.30.1360.30">
    <property type="entry name" value="GAD-like domain"/>
    <property type="match status" value="1"/>
</dbReference>
<dbReference type="Pfam" id="PF00152">
    <property type="entry name" value="tRNA-synt_2"/>
    <property type="match status" value="1"/>
</dbReference>
<feature type="site" description="Important for tRNA non-discrimination" evidence="7">
    <location>
        <position position="102"/>
    </location>
</feature>
<evidence type="ECO:0000259" key="8">
    <source>
        <dbReference type="PROSITE" id="PS50862"/>
    </source>
</evidence>
<dbReference type="PANTHER" id="PTHR22594:SF5">
    <property type="entry name" value="ASPARTATE--TRNA LIGASE, MITOCHONDRIAL"/>
    <property type="match status" value="1"/>
</dbReference>
<dbReference type="PRINTS" id="PR01042">
    <property type="entry name" value="TRNASYNTHASP"/>
</dbReference>
<dbReference type="HAMAP" id="MF_00044">
    <property type="entry name" value="Asp_tRNA_synth_type1"/>
    <property type="match status" value="1"/>
</dbReference>
<dbReference type="InterPro" id="IPR047089">
    <property type="entry name" value="Asp-tRNA-ligase_1_N"/>
</dbReference>
<dbReference type="GO" id="GO:0006422">
    <property type="term" value="P:aspartyl-tRNA aminoacylation"/>
    <property type="evidence" value="ECO:0007669"/>
    <property type="project" value="UniProtKB-UniRule"/>
</dbReference>
<feature type="binding site" evidence="7">
    <location>
        <position position="249"/>
    </location>
    <ligand>
        <name>ATP</name>
        <dbReference type="ChEBI" id="CHEBI:30616"/>
    </ligand>
</feature>
<keyword evidence="4 7" id="KW-0067">ATP-binding</keyword>
<dbReference type="NCBIfam" id="NF001750">
    <property type="entry name" value="PRK00476.1"/>
    <property type="match status" value="1"/>
</dbReference>
<dbReference type="InterPro" id="IPR004364">
    <property type="entry name" value="Aa-tRNA-synt_II"/>
</dbReference>
<accession>A0A7C0WTL3</accession>
<name>A0A7C0WTL3_9BACT</name>
<protein>
    <recommendedName>
        <fullName evidence="7">Aspartate--tRNA(Asp/Asn) ligase</fullName>
        <ecNumber evidence="7">6.1.1.23</ecNumber>
    </recommendedName>
    <alternativeName>
        <fullName evidence="7">Aspartyl-tRNA synthetase</fullName>
        <shortName evidence="7">AspRS</shortName>
    </alternativeName>
    <alternativeName>
        <fullName evidence="7">Non-discriminating aspartyl-tRNA synthetase</fullName>
        <shortName evidence="7">ND-AspRS</shortName>
    </alternativeName>
</protein>
<dbReference type="Pfam" id="PF02938">
    <property type="entry name" value="GAD"/>
    <property type="match status" value="1"/>
</dbReference>
<evidence type="ECO:0000256" key="7">
    <source>
        <dbReference type="HAMAP-Rule" id="MF_00044"/>
    </source>
</evidence>
<dbReference type="Gene3D" id="3.30.930.10">
    <property type="entry name" value="Bira Bifunctional Protein, Domain 2"/>
    <property type="match status" value="1"/>
</dbReference>
<dbReference type="CDD" id="cd00777">
    <property type="entry name" value="AspRS_core"/>
    <property type="match status" value="1"/>
</dbReference>
<keyword evidence="6 7" id="KW-0030">Aminoacyl-tRNA synthetase</keyword>
<evidence type="ECO:0000256" key="3">
    <source>
        <dbReference type="ARBA" id="ARBA00022741"/>
    </source>
</evidence>
<keyword evidence="7" id="KW-0963">Cytoplasm</keyword>
<feature type="binding site" evidence="7">
    <location>
        <begin position="553"/>
        <end position="556"/>
    </location>
    <ligand>
        <name>ATP</name>
        <dbReference type="ChEBI" id="CHEBI:30616"/>
    </ligand>
</feature>
<dbReference type="InterPro" id="IPR045864">
    <property type="entry name" value="aa-tRNA-synth_II/BPL/LPL"/>
</dbReference>
<dbReference type="InterPro" id="IPR004115">
    <property type="entry name" value="GAD-like_sf"/>
</dbReference>
<dbReference type="SUPFAM" id="SSF50249">
    <property type="entry name" value="Nucleic acid-binding proteins"/>
    <property type="match status" value="1"/>
</dbReference>
<feature type="region of interest" description="Aspartate" evidence="7">
    <location>
        <begin position="218"/>
        <end position="221"/>
    </location>
</feature>